<evidence type="ECO:0000256" key="7">
    <source>
        <dbReference type="ARBA" id="ARBA00022906"/>
    </source>
</evidence>
<accession>A0A4Y2N087</accession>
<evidence type="ECO:0000259" key="16">
    <source>
        <dbReference type="Pfam" id="PF25597"/>
    </source>
</evidence>
<feature type="transmembrane region" description="Helical" evidence="14">
    <location>
        <begin position="215"/>
        <end position="236"/>
    </location>
</feature>
<dbReference type="Proteomes" id="UP000499080">
    <property type="component" value="Unassembled WGS sequence"/>
</dbReference>
<evidence type="ECO:0000313" key="18">
    <source>
        <dbReference type="Proteomes" id="UP000499080"/>
    </source>
</evidence>
<keyword evidence="18" id="KW-1185">Reference proteome</keyword>
<dbReference type="SUPFAM" id="SSF46955">
    <property type="entry name" value="Putative DNA-binding domain"/>
    <property type="match status" value="1"/>
</dbReference>
<dbReference type="EMBL" id="BGPR01008229">
    <property type="protein sequence ID" value="GBN32373.1"/>
    <property type="molecule type" value="Genomic_DNA"/>
</dbReference>
<evidence type="ECO:0000256" key="13">
    <source>
        <dbReference type="SAM" id="MobiDB-lite"/>
    </source>
</evidence>
<name>A0A4Y2N087_ARAVE</name>
<keyword evidence="6" id="KW-0862">Zinc</keyword>
<evidence type="ECO:0000313" key="17">
    <source>
        <dbReference type="EMBL" id="GBN32373.1"/>
    </source>
</evidence>
<protein>
    <submittedName>
        <fullName evidence="17">Zinc transporter 9</fullName>
    </submittedName>
</protein>
<dbReference type="SUPFAM" id="SSF161111">
    <property type="entry name" value="Cation efflux protein transmembrane domain-like"/>
    <property type="match status" value="1"/>
</dbReference>
<dbReference type="InterPro" id="IPR027469">
    <property type="entry name" value="Cation_efflux_TMD_sf"/>
</dbReference>
<evidence type="ECO:0000256" key="12">
    <source>
        <dbReference type="ARBA" id="ARBA00048349"/>
    </source>
</evidence>
<dbReference type="PANTHER" id="PTHR13414">
    <property type="entry name" value="HUEL-CATION TRANSPORTER"/>
    <property type="match status" value="1"/>
</dbReference>
<dbReference type="GO" id="GO:0031966">
    <property type="term" value="C:mitochondrial membrane"/>
    <property type="evidence" value="ECO:0007669"/>
    <property type="project" value="UniProtKB-SubCell"/>
</dbReference>
<feature type="transmembrane region" description="Helical" evidence="14">
    <location>
        <begin position="318"/>
        <end position="340"/>
    </location>
</feature>
<evidence type="ECO:0000256" key="6">
    <source>
        <dbReference type="ARBA" id="ARBA00022833"/>
    </source>
</evidence>
<gene>
    <name evidence="17" type="primary">slc30a9_1</name>
    <name evidence="17" type="ORF">AVEN_117298_1</name>
</gene>
<feature type="domain" description="Retroviral polymerase SH3-like" evidence="16">
    <location>
        <begin position="358"/>
        <end position="405"/>
    </location>
</feature>
<keyword evidence="9" id="KW-0406">Ion transport</keyword>
<dbReference type="InterPro" id="IPR058533">
    <property type="entry name" value="Cation_efflux_TM"/>
</dbReference>
<dbReference type="PANTHER" id="PTHR13414:SF9">
    <property type="entry name" value="PROTON-COUPLED ZINC ANTIPORTER SLC30A9, MITOCHONDRIAL"/>
    <property type="match status" value="1"/>
</dbReference>
<dbReference type="Gene3D" id="1.20.1510.10">
    <property type="entry name" value="Cation efflux protein transmembrane domain"/>
    <property type="match status" value="1"/>
</dbReference>
<dbReference type="InterPro" id="IPR040177">
    <property type="entry name" value="SLC30A9"/>
</dbReference>
<proteinExistence type="predicted"/>
<comment type="catalytic activity">
    <reaction evidence="12">
        <text>Zn(2+)(in) + 2 H(+)(out) = Zn(2+)(out) + 2 H(+)(in)</text>
        <dbReference type="Rhea" id="RHEA:72627"/>
        <dbReference type="ChEBI" id="CHEBI:15378"/>
        <dbReference type="ChEBI" id="CHEBI:29105"/>
    </reaction>
</comment>
<keyword evidence="11" id="KW-0539">Nucleus</keyword>
<evidence type="ECO:0000259" key="15">
    <source>
        <dbReference type="Pfam" id="PF01545"/>
    </source>
</evidence>
<dbReference type="GO" id="GO:0006882">
    <property type="term" value="P:intracellular zinc ion homeostasis"/>
    <property type="evidence" value="ECO:0007669"/>
    <property type="project" value="TreeGrafter"/>
</dbReference>
<evidence type="ECO:0000256" key="11">
    <source>
        <dbReference type="ARBA" id="ARBA00023242"/>
    </source>
</evidence>
<evidence type="ECO:0000256" key="3">
    <source>
        <dbReference type="ARBA" id="ARBA00022448"/>
    </source>
</evidence>
<dbReference type="InterPro" id="IPR037129">
    <property type="entry name" value="XPA_sf"/>
</dbReference>
<reference evidence="17 18" key="1">
    <citation type="journal article" date="2019" name="Sci. Rep.">
        <title>Orb-weaving spider Araneus ventricosus genome elucidates the spidroin gene catalogue.</title>
        <authorList>
            <person name="Kono N."/>
            <person name="Nakamura H."/>
            <person name="Ohtoshi R."/>
            <person name="Moran D.A.P."/>
            <person name="Shinohara A."/>
            <person name="Yoshida Y."/>
            <person name="Fujiwara M."/>
            <person name="Mori M."/>
            <person name="Tomita M."/>
            <person name="Arakawa K."/>
        </authorList>
    </citation>
    <scope>NUCLEOTIDE SEQUENCE [LARGE SCALE GENOMIC DNA]</scope>
</reference>
<evidence type="ECO:0000256" key="5">
    <source>
        <dbReference type="ARBA" id="ARBA00022692"/>
    </source>
</evidence>
<evidence type="ECO:0000256" key="9">
    <source>
        <dbReference type="ARBA" id="ARBA00023065"/>
    </source>
</evidence>
<evidence type="ECO:0000256" key="10">
    <source>
        <dbReference type="ARBA" id="ARBA00023136"/>
    </source>
</evidence>
<dbReference type="Pfam" id="PF01545">
    <property type="entry name" value="Cation_efflux"/>
    <property type="match status" value="1"/>
</dbReference>
<evidence type="ECO:0000256" key="2">
    <source>
        <dbReference type="ARBA" id="ARBA00004141"/>
    </source>
</evidence>
<keyword evidence="4" id="KW-0050">Antiport</keyword>
<dbReference type="GO" id="GO:0008324">
    <property type="term" value="F:monoatomic cation transmembrane transporter activity"/>
    <property type="evidence" value="ECO:0007669"/>
    <property type="project" value="InterPro"/>
</dbReference>
<feature type="domain" description="Cation efflux protein transmembrane" evidence="15">
    <location>
        <begin position="217"/>
        <end position="345"/>
    </location>
</feature>
<feature type="transmembrane region" description="Helical" evidence="14">
    <location>
        <begin position="283"/>
        <end position="306"/>
    </location>
</feature>
<dbReference type="GO" id="GO:0015297">
    <property type="term" value="F:antiporter activity"/>
    <property type="evidence" value="ECO:0007669"/>
    <property type="project" value="UniProtKB-KW"/>
</dbReference>
<evidence type="ECO:0000256" key="14">
    <source>
        <dbReference type="SAM" id="Phobius"/>
    </source>
</evidence>
<dbReference type="Gene3D" id="3.30.890.10">
    <property type="entry name" value="Methyl-cpg-binding Protein 2, Chain A"/>
    <property type="match status" value="1"/>
</dbReference>
<dbReference type="OrthoDB" id="435980at2759"/>
<evidence type="ECO:0000256" key="4">
    <source>
        <dbReference type="ARBA" id="ARBA00022449"/>
    </source>
</evidence>
<comment type="caution">
    <text evidence="17">The sequence shown here is derived from an EMBL/GenBank/DDBJ whole genome shotgun (WGS) entry which is preliminary data.</text>
</comment>
<keyword evidence="5 14" id="KW-0812">Transmembrane</keyword>
<feature type="region of interest" description="Disordered" evidence="13">
    <location>
        <begin position="76"/>
        <end position="96"/>
    </location>
</feature>
<dbReference type="Gene3D" id="3.90.530.10">
    <property type="entry name" value="XPA C-terminal domain"/>
    <property type="match status" value="1"/>
</dbReference>
<dbReference type="Pfam" id="PF25597">
    <property type="entry name" value="SH3_retrovirus"/>
    <property type="match status" value="1"/>
</dbReference>
<keyword evidence="7" id="KW-0864">Zinc transport</keyword>
<keyword evidence="10 14" id="KW-0472">Membrane</keyword>
<keyword evidence="8 14" id="KW-1133">Transmembrane helix</keyword>
<organism evidence="17 18">
    <name type="scientific">Araneus ventricosus</name>
    <name type="common">Orbweaver spider</name>
    <name type="synonym">Epeira ventricosa</name>
    <dbReference type="NCBI Taxonomy" id="182803"/>
    <lineage>
        <taxon>Eukaryota</taxon>
        <taxon>Metazoa</taxon>
        <taxon>Ecdysozoa</taxon>
        <taxon>Arthropoda</taxon>
        <taxon>Chelicerata</taxon>
        <taxon>Arachnida</taxon>
        <taxon>Araneae</taxon>
        <taxon>Araneomorphae</taxon>
        <taxon>Entelegynae</taxon>
        <taxon>Araneoidea</taxon>
        <taxon>Araneidae</taxon>
        <taxon>Araneus</taxon>
    </lineage>
</organism>
<evidence type="ECO:0000256" key="1">
    <source>
        <dbReference type="ARBA" id="ARBA00004123"/>
    </source>
</evidence>
<dbReference type="GO" id="GO:0005783">
    <property type="term" value="C:endoplasmic reticulum"/>
    <property type="evidence" value="ECO:0007669"/>
    <property type="project" value="UniProtKB-SubCell"/>
</dbReference>
<comment type="subcellular location">
    <subcellularLocation>
        <location evidence="2">Membrane</location>
        <topology evidence="2">Multi-pass membrane protein</topology>
    </subcellularLocation>
    <subcellularLocation>
        <location evidence="1">Nucleus</location>
    </subcellularLocation>
</comment>
<dbReference type="InterPro" id="IPR009061">
    <property type="entry name" value="DNA-bd_dom_put_sf"/>
</dbReference>
<dbReference type="GO" id="GO:0005634">
    <property type="term" value="C:nucleus"/>
    <property type="evidence" value="ECO:0007669"/>
    <property type="project" value="UniProtKB-SubCell"/>
</dbReference>
<dbReference type="AlphaFoldDB" id="A0A4Y2N087"/>
<evidence type="ECO:0000256" key="8">
    <source>
        <dbReference type="ARBA" id="ARBA00022989"/>
    </source>
</evidence>
<dbReference type="InterPro" id="IPR057670">
    <property type="entry name" value="SH3_retrovirus"/>
</dbReference>
<dbReference type="GO" id="GO:0006829">
    <property type="term" value="P:zinc ion transport"/>
    <property type="evidence" value="ECO:0007669"/>
    <property type="project" value="UniProtKB-KW"/>
</dbReference>
<keyword evidence="3" id="KW-0813">Transport</keyword>
<sequence>MSHGKAAVDIGFSINKATLIENMQERSVIALGTVCDAVSNSGDLFKVDITKQIMLAARNAHSCYHEELNEKKLIEKKSKEQASKNKKKRKEERQKMDLSKKFTDRNFITPLRAMNEYLLKPSDLESLRKTTRRSPFEDNPPIQVYLRRDVEQKSIEVWGSEEALQRELKKRKEEEEQYRNNIFHVKKILKEYTRFTMHEEERKRQELIIKTSGRVVLTAVVINATNFALKVLAWLYTGSHSMFAEAIHSLADTGNQLILFYGIKKSLQTPTQYHPYGYHNMRYVASLISGVGVFFLGTGLSVYHGINGILHPETMESLYWAYVVLGGSLISEGGTLVVAFRETMRGAKRDGLTFLQYAHRNKLQNRSRPGVFIGYALKTVGYRIWYPDEDKVDKTKHVFFNESKIGMDSFRNKNVSSSTLTFIPEQVEEYLTIEEKEPPVHESTSSREWKRVTKKREKGKTAGQIDVYYNPKPGVRLRKRELENLTDEDLSEESSEEEHSAIVTEIPKSYRKAITSSLKEKWINAMETEIAILKDREVWEIVPRPINKTVIITDGYIPEQQMGIFQNNRWVYSIKENAEDQIEGIKVHLVAQGFHQVESSRLQ</sequence>
<dbReference type="CDD" id="cd21078">
    <property type="entry name" value="NTD_ZNT9"/>
    <property type="match status" value="1"/>
</dbReference>